<evidence type="ECO:0000256" key="1">
    <source>
        <dbReference type="ARBA" id="ARBA00022475"/>
    </source>
</evidence>
<feature type="transmembrane region" description="Helical" evidence="5">
    <location>
        <begin position="46"/>
        <end position="64"/>
    </location>
</feature>
<reference evidence="6 7" key="1">
    <citation type="submission" date="2017-05" db="EMBL/GenBank/DDBJ databases">
        <title>Acinetobacter populi ANC 5415 (= PBJ7), whole genome shotgun sequencing project.</title>
        <authorList>
            <person name="Nemec A."/>
            <person name="Radolfova-Krizova L."/>
        </authorList>
    </citation>
    <scope>NUCLEOTIDE SEQUENCE [LARGE SCALE GENOMIC DNA]</scope>
    <source>
        <strain evidence="6 7">PBJ7</strain>
    </source>
</reference>
<dbReference type="Proteomes" id="UP000196536">
    <property type="component" value="Unassembled WGS sequence"/>
</dbReference>
<keyword evidence="1" id="KW-1003">Cell membrane</keyword>
<evidence type="ECO:0000313" key="6">
    <source>
        <dbReference type="EMBL" id="OUY08450.1"/>
    </source>
</evidence>
<dbReference type="OrthoDB" id="6695501at2"/>
<comment type="caution">
    <text evidence="6">The sequence shown here is derived from an EMBL/GenBank/DDBJ whole genome shotgun (WGS) entry which is preliminary data.</text>
</comment>
<keyword evidence="7" id="KW-1185">Reference proteome</keyword>
<organism evidence="6 7">
    <name type="scientific">Acinetobacter populi</name>
    <dbReference type="NCBI Taxonomy" id="1582270"/>
    <lineage>
        <taxon>Bacteria</taxon>
        <taxon>Pseudomonadati</taxon>
        <taxon>Pseudomonadota</taxon>
        <taxon>Gammaproteobacteria</taxon>
        <taxon>Moraxellales</taxon>
        <taxon>Moraxellaceae</taxon>
        <taxon>Acinetobacter</taxon>
    </lineage>
</organism>
<evidence type="ECO:0000256" key="3">
    <source>
        <dbReference type="ARBA" id="ARBA00022989"/>
    </source>
</evidence>
<evidence type="ECO:0000256" key="4">
    <source>
        <dbReference type="ARBA" id="ARBA00023136"/>
    </source>
</evidence>
<proteinExistence type="predicted"/>
<sequence length="69" mass="8234">MSEINLYGVYVPVLLLQAAVAYLVFSFSNRWVDRLNHQGWILYPNIFYLCWYFVCLCAIHYLYLLCFAV</sequence>
<keyword evidence="4 5" id="KW-0472">Membrane</keyword>
<protein>
    <submittedName>
        <fullName evidence="6">DUF1656 domain-containing protein</fullName>
    </submittedName>
</protein>
<accession>A0A1Z9Z1W5</accession>
<keyword evidence="3 5" id="KW-1133">Transmembrane helix</keyword>
<dbReference type="EMBL" id="NEXX01000001">
    <property type="protein sequence ID" value="OUY08450.1"/>
    <property type="molecule type" value="Genomic_DNA"/>
</dbReference>
<dbReference type="RefSeq" id="WP_087619118.1">
    <property type="nucleotide sequence ID" value="NZ_NEXX01000001.1"/>
</dbReference>
<gene>
    <name evidence="6" type="ORF">CAP51_02200</name>
</gene>
<keyword evidence="2 5" id="KW-0812">Transmembrane</keyword>
<dbReference type="AlphaFoldDB" id="A0A1Z9Z1W5"/>
<evidence type="ECO:0000313" key="7">
    <source>
        <dbReference type="Proteomes" id="UP000196536"/>
    </source>
</evidence>
<dbReference type="Pfam" id="PF07869">
    <property type="entry name" value="DUF1656"/>
    <property type="match status" value="1"/>
</dbReference>
<evidence type="ECO:0000256" key="5">
    <source>
        <dbReference type="SAM" id="Phobius"/>
    </source>
</evidence>
<feature type="transmembrane region" description="Helical" evidence="5">
    <location>
        <begin position="6"/>
        <end position="25"/>
    </location>
</feature>
<evidence type="ECO:0000256" key="2">
    <source>
        <dbReference type="ARBA" id="ARBA00022692"/>
    </source>
</evidence>
<dbReference type="InterPro" id="IPR012451">
    <property type="entry name" value="DUF1656"/>
</dbReference>
<name>A0A1Z9Z1W5_9GAMM</name>